<comment type="pathway">
    <text evidence="1">Carbohydrate degradation.</text>
</comment>
<dbReference type="EC" id="4.1.2.17" evidence="5"/>
<dbReference type="EMBL" id="NUEL01000008">
    <property type="protein sequence ID" value="PEJ09823.1"/>
    <property type="molecule type" value="Genomic_DNA"/>
</dbReference>
<dbReference type="Proteomes" id="UP000220045">
    <property type="component" value="Unassembled WGS sequence"/>
</dbReference>
<dbReference type="RefSeq" id="WP_048560143.1">
    <property type="nucleotide sequence ID" value="NZ_CP133557.1"/>
</dbReference>
<comment type="caution">
    <text evidence="5">The sequence shown here is derived from an EMBL/GenBank/DDBJ whole genome shotgun (WGS) entry which is preliminary data.</text>
</comment>
<keyword evidence="2" id="KW-0479">Metal-binding</keyword>
<dbReference type="Pfam" id="PF00596">
    <property type="entry name" value="Aldolase_II"/>
    <property type="match status" value="1"/>
</dbReference>
<evidence type="ECO:0000259" key="4">
    <source>
        <dbReference type="SMART" id="SM01007"/>
    </source>
</evidence>
<gene>
    <name evidence="6" type="ORF">CN684_06105</name>
    <name evidence="5" type="ORF">COO17_08855</name>
</gene>
<reference evidence="7 8" key="1">
    <citation type="submission" date="2017-09" db="EMBL/GenBank/DDBJ databases">
        <title>Large-scale bioinformatics analysis of Bacillus genomes uncovers conserved roles of natural products in bacterial physiology.</title>
        <authorList>
            <consortium name="Agbiome Team Llc"/>
            <person name="Bleich R.M."/>
            <person name="Grubbs K.J."/>
            <person name="Santa Maria K.C."/>
            <person name="Allen S.E."/>
            <person name="Farag S."/>
            <person name="Shank E.A."/>
            <person name="Bowers A."/>
        </authorList>
    </citation>
    <scope>NUCLEOTIDE SEQUENCE [LARGE SCALE GENOMIC DNA]</scope>
    <source>
        <strain evidence="6 7">AFS004017</strain>
        <strain evidence="5 8">AFS098222</strain>
    </source>
</reference>
<dbReference type="Proteomes" id="UP000220111">
    <property type="component" value="Unassembled WGS sequence"/>
</dbReference>
<evidence type="ECO:0000313" key="5">
    <source>
        <dbReference type="EMBL" id="PDY42046.1"/>
    </source>
</evidence>
<dbReference type="GO" id="GO:0019323">
    <property type="term" value="P:pentose catabolic process"/>
    <property type="evidence" value="ECO:0007669"/>
    <property type="project" value="TreeGrafter"/>
</dbReference>
<sequence>MLLQKEREEIVAYGKKMISSGLTKGTGGNISIFNREQGLVAISPSGLEYYETKPEDVVILNLDGEVVEGERKPSSELDMHLIYYRNREDINALVHTHSPYAKTIASLGWELPAVSYLIAFAGPNVRCAPYETFGTKQLADAAFEGMIDRRAVLLENHGLIAGANNIKMAFTVAEEIEFCAQIYYQTKSVGEPKLLPEDEMANLAKKFEGYGQQQ</sequence>
<dbReference type="AlphaFoldDB" id="A0A2B5P2X4"/>
<dbReference type="SMART" id="SM01007">
    <property type="entry name" value="Aldolase_II"/>
    <property type="match status" value="1"/>
</dbReference>
<dbReference type="EMBL" id="NVPQ01000017">
    <property type="protein sequence ID" value="PDY42046.1"/>
    <property type="molecule type" value="Genomic_DNA"/>
</dbReference>
<dbReference type="FunFam" id="3.40.225.10:FF:000005">
    <property type="entry name" value="L-fuculose phosphate aldolase"/>
    <property type="match status" value="1"/>
</dbReference>
<name>A0A2B5P2X4_9BACI</name>
<evidence type="ECO:0000313" key="7">
    <source>
        <dbReference type="Proteomes" id="UP000220045"/>
    </source>
</evidence>
<dbReference type="NCBIfam" id="NF005302">
    <property type="entry name" value="PRK06833.1"/>
    <property type="match status" value="1"/>
</dbReference>
<dbReference type="InterPro" id="IPR050197">
    <property type="entry name" value="Aldolase_class_II_sugar_metab"/>
</dbReference>
<evidence type="ECO:0000313" key="6">
    <source>
        <dbReference type="EMBL" id="PEJ09823.1"/>
    </source>
</evidence>
<evidence type="ECO:0000256" key="1">
    <source>
        <dbReference type="ARBA" id="ARBA00004921"/>
    </source>
</evidence>
<keyword evidence="3 5" id="KW-0456">Lyase</keyword>
<dbReference type="PANTHER" id="PTHR22789">
    <property type="entry name" value="FUCULOSE PHOSPHATE ALDOLASE"/>
    <property type="match status" value="1"/>
</dbReference>
<dbReference type="InterPro" id="IPR036409">
    <property type="entry name" value="Aldolase_II/adducin_N_sf"/>
</dbReference>
<dbReference type="InterPro" id="IPR001303">
    <property type="entry name" value="Aldolase_II/adducin_N"/>
</dbReference>
<dbReference type="PANTHER" id="PTHR22789:SF0">
    <property type="entry name" value="3-OXO-TETRONATE 4-PHOSPHATE DECARBOXYLASE-RELATED"/>
    <property type="match status" value="1"/>
</dbReference>
<feature type="domain" description="Class II aldolase/adducin N-terminal" evidence="4">
    <location>
        <begin position="8"/>
        <end position="184"/>
    </location>
</feature>
<dbReference type="GO" id="GO:0008738">
    <property type="term" value="F:L-fuculose-phosphate aldolase activity"/>
    <property type="evidence" value="ECO:0007669"/>
    <property type="project" value="UniProtKB-EC"/>
</dbReference>
<accession>A0A2B5P2X4</accession>
<organism evidence="5 8">
    <name type="scientific">Bacillus wiedmannii</name>
    <dbReference type="NCBI Taxonomy" id="1890302"/>
    <lineage>
        <taxon>Bacteria</taxon>
        <taxon>Bacillati</taxon>
        <taxon>Bacillota</taxon>
        <taxon>Bacilli</taxon>
        <taxon>Bacillales</taxon>
        <taxon>Bacillaceae</taxon>
        <taxon>Bacillus</taxon>
        <taxon>Bacillus cereus group</taxon>
    </lineage>
</organism>
<evidence type="ECO:0000256" key="2">
    <source>
        <dbReference type="ARBA" id="ARBA00022723"/>
    </source>
</evidence>
<dbReference type="GO" id="GO:0005829">
    <property type="term" value="C:cytosol"/>
    <property type="evidence" value="ECO:0007669"/>
    <property type="project" value="TreeGrafter"/>
</dbReference>
<dbReference type="GO" id="GO:0046914">
    <property type="term" value="F:transition metal ion binding"/>
    <property type="evidence" value="ECO:0007669"/>
    <property type="project" value="UniProtKB-ARBA"/>
</dbReference>
<dbReference type="Gene3D" id="3.40.225.10">
    <property type="entry name" value="Class II aldolase/adducin N-terminal domain"/>
    <property type="match status" value="1"/>
</dbReference>
<evidence type="ECO:0000256" key="3">
    <source>
        <dbReference type="ARBA" id="ARBA00023239"/>
    </source>
</evidence>
<protein>
    <submittedName>
        <fullName evidence="5">Fuculose phosphate aldolase</fullName>
        <ecNumber evidence="5">4.1.2.17</ecNumber>
    </submittedName>
</protein>
<dbReference type="SUPFAM" id="SSF53639">
    <property type="entry name" value="AraD/HMP-PK domain-like"/>
    <property type="match status" value="1"/>
</dbReference>
<evidence type="ECO:0000313" key="8">
    <source>
        <dbReference type="Proteomes" id="UP000220111"/>
    </source>
</evidence>
<proteinExistence type="predicted"/>